<keyword evidence="3" id="KW-1185">Reference proteome</keyword>
<protein>
    <submittedName>
        <fullName evidence="2">Uncharacterized protein</fullName>
    </submittedName>
</protein>
<dbReference type="RefSeq" id="WP_219765297.1">
    <property type="nucleotide sequence ID" value="NZ_JAHYBZ010000008.1"/>
</dbReference>
<feature type="transmembrane region" description="Helical" evidence="1">
    <location>
        <begin position="29"/>
        <end position="62"/>
    </location>
</feature>
<keyword evidence="1" id="KW-1133">Transmembrane helix</keyword>
<dbReference type="EMBL" id="JAHYBZ010000008">
    <property type="protein sequence ID" value="MBW6400740.1"/>
    <property type="molecule type" value="Genomic_DNA"/>
</dbReference>
<reference evidence="2 3" key="1">
    <citation type="submission" date="2021-07" db="EMBL/GenBank/DDBJ databases">
        <authorList>
            <person name="So Y."/>
        </authorList>
    </citation>
    <scope>NUCLEOTIDE SEQUENCE [LARGE SCALE GENOMIC DNA]</scope>
    <source>
        <strain evidence="2 3">HJA6</strain>
    </source>
</reference>
<organism evidence="2 3">
    <name type="scientific">Roseomonas alba</name>
    <dbReference type="NCBI Taxonomy" id="2846776"/>
    <lineage>
        <taxon>Bacteria</taxon>
        <taxon>Pseudomonadati</taxon>
        <taxon>Pseudomonadota</taxon>
        <taxon>Alphaproteobacteria</taxon>
        <taxon>Acetobacterales</taxon>
        <taxon>Roseomonadaceae</taxon>
        <taxon>Roseomonas</taxon>
    </lineage>
</organism>
<evidence type="ECO:0000313" key="3">
    <source>
        <dbReference type="Proteomes" id="UP001196565"/>
    </source>
</evidence>
<evidence type="ECO:0000313" key="2">
    <source>
        <dbReference type="EMBL" id="MBW6400740.1"/>
    </source>
</evidence>
<name>A0ABS7AFA2_9PROT</name>
<comment type="caution">
    <text evidence="2">The sequence shown here is derived from an EMBL/GenBank/DDBJ whole genome shotgun (WGS) entry which is preliminary data.</text>
</comment>
<sequence>MLFILLPIWGVTMAVTGFAIFDLTGSTAAAWAAAFMPLAFAVTGLVPNGAWALPALAVAWALTARALPPSSPAPVATVEQPSAG</sequence>
<evidence type="ECO:0000256" key="1">
    <source>
        <dbReference type="SAM" id="Phobius"/>
    </source>
</evidence>
<gene>
    <name evidence="2" type="ORF">KPL78_22965</name>
</gene>
<dbReference type="Proteomes" id="UP001196565">
    <property type="component" value="Unassembled WGS sequence"/>
</dbReference>
<proteinExistence type="predicted"/>
<keyword evidence="1" id="KW-0472">Membrane</keyword>
<accession>A0ABS7AFA2</accession>
<keyword evidence="1" id="KW-0812">Transmembrane</keyword>